<dbReference type="Pfam" id="PF04450">
    <property type="entry name" value="BSP"/>
    <property type="match status" value="1"/>
</dbReference>
<sequence length="368" mass="41820">MKSYILVSISLLLCSCQAKLPVNVPELSDGNPTTCFVGTEGVNKVIFDEQYTVPIQSYKIYSSGETPVHDPSAWTLKGSYDGKNWVVVDERKDQTFCSRYQEILCSITKPSNYKQYMLEAATAVGDTLVLGDVVLFDENLNAGWEDFKYPEIDYEVIDPETKGAAIYADLVQNPDEYIRYHARKVAEILFYSAKDTMNDVQKVHYTLKDYDGVSAKSGNPANTSIVYSTQHIEKSANESLYKLDFETRGVLFHELVHAYQFEPKGIGSYSTNKTFWACIEGLADAVRAQAGYFDMSTRKPGGNWMDGYRTTGFFIQWLTTKDPDAIRKFHETVRDLDEWSFDKAMKRMFGDDASIEGLWNEYQAFLSK</sequence>
<dbReference type="EMBL" id="WNCN01000034">
    <property type="protein sequence ID" value="MTU41348.1"/>
    <property type="molecule type" value="Genomic_DNA"/>
</dbReference>
<evidence type="ECO:0000313" key="3">
    <source>
        <dbReference type="EMBL" id="MTU69236.1"/>
    </source>
</evidence>
<dbReference type="Proteomes" id="UP000482671">
    <property type="component" value="Unassembled WGS sequence"/>
</dbReference>
<evidence type="ECO:0000313" key="7">
    <source>
        <dbReference type="Proteomes" id="UP000482671"/>
    </source>
</evidence>
<dbReference type="PROSITE" id="PS51257">
    <property type="entry name" value="PROKAR_LIPOPROTEIN"/>
    <property type="match status" value="1"/>
</dbReference>
<dbReference type="OrthoDB" id="5134860at2"/>
<feature type="chain" id="PRO_5044584845" evidence="1">
    <location>
        <begin position="21"/>
        <end position="368"/>
    </location>
</feature>
<dbReference type="STRING" id="46503.ERS852463_01863"/>
<proteinExistence type="predicted"/>
<dbReference type="Proteomes" id="UP000434916">
    <property type="component" value="Unassembled WGS sequence"/>
</dbReference>
<dbReference type="RefSeq" id="WP_005651287.1">
    <property type="nucleotide sequence ID" value="NZ_BAABYG010000001.1"/>
</dbReference>
<evidence type="ECO:0000313" key="5">
    <source>
        <dbReference type="Proteomes" id="UP000434916"/>
    </source>
</evidence>
<accession>A0A351DXE3</accession>
<keyword evidence="1" id="KW-0732">Signal</keyword>
<dbReference type="EMBL" id="WNDD01000029">
    <property type="protein sequence ID" value="MTV03653.1"/>
    <property type="molecule type" value="Genomic_DNA"/>
</dbReference>
<dbReference type="InterPro" id="IPR007541">
    <property type="entry name" value="Uncharacterised_BSP"/>
</dbReference>
<gene>
    <name evidence="2" type="ORF">GMD82_18240</name>
    <name evidence="3" type="ORF">GMD92_09135</name>
    <name evidence="4" type="ORF">GME02_18830</name>
</gene>
<dbReference type="GeneID" id="49202718"/>
<protein>
    <submittedName>
        <fullName evidence="4">Secretory protein</fullName>
    </submittedName>
</protein>
<keyword evidence="5" id="KW-1185">Reference proteome</keyword>
<name>A0A351DXE3_9BACT</name>
<comment type="caution">
    <text evidence="4">The sequence shown here is derived from an EMBL/GenBank/DDBJ whole genome shotgun (WGS) entry which is preliminary data.</text>
</comment>
<dbReference type="Proteomes" id="UP000448908">
    <property type="component" value="Unassembled WGS sequence"/>
</dbReference>
<dbReference type="EMBL" id="WNDA01000012">
    <property type="protein sequence ID" value="MTU69236.1"/>
    <property type="molecule type" value="Genomic_DNA"/>
</dbReference>
<dbReference type="PANTHER" id="PTHR33321">
    <property type="match status" value="1"/>
</dbReference>
<feature type="signal peptide" evidence="1">
    <location>
        <begin position="1"/>
        <end position="20"/>
    </location>
</feature>
<dbReference type="AlphaFoldDB" id="A0A351DXE3"/>
<dbReference type="PANTHER" id="PTHR33321:SF12">
    <property type="entry name" value="PLANT BASIC SECRETORY PROTEIN (BSP) FAMILY PROTEIN"/>
    <property type="match status" value="1"/>
</dbReference>
<evidence type="ECO:0000256" key="1">
    <source>
        <dbReference type="SAM" id="SignalP"/>
    </source>
</evidence>
<evidence type="ECO:0000313" key="6">
    <source>
        <dbReference type="Proteomes" id="UP000448908"/>
    </source>
</evidence>
<reference evidence="5 6" key="1">
    <citation type="journal article" date="2019" name="Nat. Med.">
        <title>A library of human gut bacterial isolates paired with longitudinal multiomics data enables mechanistic microbiome research.</title>
        <authorList>
            <person name="Poyet M."/>
            <person name="Groussin M."/>
            <person name="Gibbons S.M."/>
            <person name="Avila-Pacheco J."/>
            <person name="Jiang X."/>
            <person name="Kearney S.M."/>
            <person name="Perrotta A.R."/>
            <person name="Berdy B."/>
            <person name="Zhao S."/>
            <person name="Lieberman T.D."/>
            <person name="Swanson P.K."/>
            <person name="Smith M."/>
            <person name="Roesemann S."/>
            <person name="Alexander J.E."/>
            <person name="Rich S.A."/>
            <person name="Livny J."/>
            <person name="Vlamakis H."/>
            <person name="Clish C."/>
            <person name="Bullock K."/>
            <person name="Deik A."/>
            <person name="Scott J."/>
            <person name="Pierce K.A."/>
            <person name="Xavier R.J."/>
            <person name="Alm E.J."/>
        </authorList>
    </citation>
    <scope>NUCLEOTIDE SEQUENCE [LARGE SCALE GENOMIC DNA]</scope>
    <source>
        <strain evidence="4 7">BIOML-A11</strain>
        <strain evidence="3 6">BIOML-A16</strain>
        <strain evidence="2 5">BIOML-A29</strain>
    </source>
</reference>
<evidence type="ECO:0000313" key="2">
    <source>
        <dbReference type="EMBL" id="MTU41348.1"/>
    </source>
</evidence>
<evidence type="ECO:0000313" key="4">
    <source>
        <dbReference type="EMBL" id="MTV03653.1"/>
    </source>
</evidence>
<organism evidence="4 7">
    <name type="scientific">Parabacteroides merdae</name>
    <dbReference type="NCBI Taxonomy" id="46503"/>
    <lineage>
        <taxon>Bacteria</taxon>
        <taxon>Pseudomonadati</taxon>
        <taxon>Bacteroidota</taxon>
        <taxon>Bacteroidia</taxon>
        <taxon>Bacteroidales</taxon>
        <taxon>Tannerellaceae</taxon>
        <taxon>Parabacteroides</taxon>
    </lineage>
</organism>